<comment type="similarity">
    <text evidence="3">Belongs to the PDGF/VEGF growth factor family.</text>
</comment>
<dbReference type="PROSITE" id="PS50278">
    <property type="entry name" value="PDGF_2"/>
    <property type="match status" value="1"/>
</dbReference>
<dbReference type="GO" id="GO:0008083">
    <property type="term" value="F:growth factor activity"/>
    <property type="evidence" value="ECO:0007669"/>
    <property type="project" value="UniProtKB-KW"/>
</dbReference>
<dbReference type="GO" id="GO:0048010">
    <property type="term" value="P:vascular endothelial growth factor receptor signaling pathway"/>
    <property type="evidence" value="ECO:0007669"/>
    <property type="project" value="TreeGrafter"/>
</dbReference>
<dbReference type="Gene3D" id="2.10.90.10">
    <property type="entry name" value="Cystine-knot cytokines"/>
    <property type="match status" value="1"/>
</dbReference>
<dbReference type="GO" id="GO:0002040">
    <property type="term" value="P:sprouting angiogenesis"/>
    <property type="evidence" value="ECO:0007669"/>
    <property type="project" value="TreeGrafter"/>
</dbReference>
<dbReference type="PANTHER" id="PTHR12025">
    <property type="entry name" value="VASCULAR ENDOTHELIAL GROWTH FACTOR"/>
    <property type="match status" value="1"/>
</dbReference>
<dbReference type="InterPro" id="IPR029034">
    <property type="entry name" value="Cystine-knot_cytokine"/>
</dbReference>
<keyword evidence="2" id="KW-1015">Disulfide bond</keyword>
<dbReference type="AlphaFoldDB" id="A0A8C4NBF0"/>
<evidence type="ECO:0000313" key="5">
    <source>
        <dbReference type="Ensembl" id="ENSEBUP00000000065.1"/>
    </source>
</evidence>
<dbReference type="GO" id="GO:0043185">
    <property type="term" value="F:vascular endothelial growth factor receptor 3 binding"/>
    <property type="evidence" value="ECO:0007669"/>
    <property type="project" value="TreeGrafter"/>
</dbReference>
<evidence type="ECO:0000256" key="2">
    <source>
        <dbReference type="ARBA" id="ARBA00023157"/>
    </source>
</evidence>
<dbReference type="PROSITE" id="PS00249">
    <property type="entry name" value="PDGF_1"/>
    <property type="match status" value="1"/>
</dbReference>
<feature type="domain" description="Platelet-derived growth factor (PDGF) family profile" evidence="4">
    <location>
        <begin position="100"/>
        <end position="190"/>
    </location>
</feature>
<accession>A0A8C4NBF0</accession>
<keyword evidence="6" id="KW-1185">Reference proteome</keyword>
<organism evidence="5 6">
    <name type="scientific">Eptatretus burgeri</name>
    <name type="common">Inshore hagfish</name>
    <dbReference type="NCBI Taxonomy" id="7764"/>
    <lineage>
        <taxon>Eukaryota</taxon>
        <taxon>Metazoa</taxon>
        <taxon>Chordata</taxon>
        <taxon>Craniata</taxon>
        <taxon>Vertebrata</taxon>
        <taxon>Cyclostomata</taxon>
        <taxon>Myxini</taxon>
        <taxon>Myxiniformes</taxon>
        <taxon>Myxinidae</taxon>
        <taxon>Eptatretinae</taxon>
        <taxon>Eptatretus</taxon>
    </lineage>
</organism>
<dbReference type="Ensembl" id="ENSEBUT00000000354.1">
    <property type="protein sequence ID" value="ENSEBUP00000000065.1"/>
    <property type="gene ID" value="ENSEBUG00000000340.1"/>
</dbReference>
<dbReference type="Pfam" id="PF00341">
    <property type="entry name" value="PDGF"/>
    <property type="match status" value="1"/>
</dbReference>
<dbReference type="GO" id="GO:0005615">
    <property type="term" value="C:extracellular space"/>
    <property type="evidence" value="ECO:0007669"/>
    <property type="project" value="TreeGrafter"/>
</dbReference>
<keyword evidence="1 3" id="KW-0339">Growth factor</keyword>
<dbReference type="GO" id="GO:0045766">
    <property type="term" value="P:positive regulation of angiogenesis"/>
    <property type="evidence" value="ECO:0007669"/>
    <property type="project" value="TreeGrafter"/>
</dbReference>
<protein>
    <submittedName>
        <fullName evidence="5">Vascular endothelial growth factor c</fullName>
    </submittedName>
</protein>
<evidence type="ECO:0000313" key="6">
    <source>
        <dbReference type="Proteomes" id="UP000694388"/>
    </source>
</evidence>
<dbReference type="GO" id="GO:0038084">
    <property type="term" value="P:vascular endothelial growth factor signaling pathway"/>
    <property type="evidence" value="ECO:0007669"/>
    <property type="project" value="TreeGrafter"/>
</dbReference>
<proteinExistence type="inferred from homology"/>
<dbReference type="OMA" id="VNINWEA"/>
<dbReference type="PANTHER" id="PTHR12025:SF3">
    <property type="entry name" value="VASCULAR ENDOTHELIAL GROWTH FACTOR C"/>
    <property type="match status" value="1"/>
</dbReference>
<evidence type="ECO:0000256" key="3">
    <source>
        <dbReference type="RuleBase" id="RU003818"/>
    </source>
</evidence>
<dbReference type="InterPro" id="IPR050507">
    <property type="entry name" value="PDGF/VEGF_growth_factor"/>
</dbReference>
<dbReference type="GeneTree" id="ENSGT00940000156167"/>
<dbReference type="GO" id="GO:0060754">
    <property type="term" value="P:positive regulation of mast cell chemotaxis"/>
    <property type="evidence" value="ECO:0007669"/>
    <property type="project" value="TreeGrafter"/>
</dbReference>
<sequence length="338" mass="37944">MAIDVLHLHIHPDYLQDNEDIQTDHDPWEIIDTDTFPKGALGPKRIERLTRRLLAASSVDDLLTLLYPWPEEATAQRCRRGHRTEPQFQAAVVNINWEAIELEWSNTLCAPRQACVPTGPDSHSVERSLHYRPPCVSLHRCTGCCNDPRRSCTSTAVQHVSKTVIEISLFPELVIRPVTISYKNHTECHCLTIPFHNVRPPRSVSKTWRDGGQCGPTSGSCAKGTSWNVEACRCVAQQGVGEVCGPGMKWNEEMCNCVCWRVCPRGQRLHTQSCGCECALNTRDCFLRARRFDRRKCRCVTAPCPGAPEVCPVGLGFSEELCRCVPQDWIQGLQRNGG</sequence>
<dbReference type="SMART" id="SM00141">
    <property type="entry name" value="PDGF"/>
    <property type="match status" value="1"/>
</dbReference>
<dbReference type="InterPro" id="IPR023581">
    <property type="entry name" value="PD_growth_factor_CS"/>
</dbReference>
<dbReference type="InterPro" id="IPR000072">
    <property type="entry name" value="PDGF/VEGF_dom"/>
</dbReference>
<reference evidence="5" key="2">
    <citation type="submission" date="2025-09" db="UniProtKB">
        <authorList>
            <consortium name="Ensembl"/>
        </authorList>
    </citation>
    <scope>IDENTIFICATION</scope>
</reference>
<dbReference type="GO" id="GO:0016020">
    <property type="term" value="C:membrane"/>
    <property type="evidence" value="ECO:0007669"/>
    <property type="project" value="InterPro"/>
</dbReference>
<reference evidence="5" key="1">
    <citation type="submission" date="2025-08" db="UniProtKB">
        <authorList>
            <consortium name="Ensembl"/>
        </authorList>
    </citation>
    <scope>IDENTIFICATION</scope>
</reference>
<dbReference type="GO" id="GO:0050930">
    <property type="term" value="P:induction of positive chemotaxis"/>
    <property type="evidence" value="ECO:0007669"/>
    <property type="project" value="TreeGrafter"/>
</dbReference>
<name>A0A8C4NBF0_EPTBU</name>
<dbReference type="GO" id="GO:0042056">
    <property type="term" value="F:chemoattractant activity"/>
    <property type="evidence" value="ECO:0007669"/>
    <property type="project" value="TreeGrafter"/>
</dbReference>
<dbReference type="SUPFAM" id="SSF57501">
    <property type="entry name" value="Cystine-knot cytokines"/>
    <property type="match status" value="1"/>
</dbReference>
<dbReference type="GO" id="GO:0001938">
    <property type="term" value="P:positive regulation of endothelial cell proliferation"/>
    <property type="evidence" value="ECO:0007669"/>
    <property type="project" value="TreeGrafter"/>
</dbReference>
<evidence type="ECO:0000256" key="1">
    <source>
        <dbReference type="ARBA" id="ARBA00023030"/>
    </source>
</evidence>
<evidence type="ECO:0000259" key="4">
    <source>
        <dbReference type="PROSITE" id="PS50278"/>
    </source>
</evidence>
<dbReference type="Proteomes" id="UP000694388">
    <property type="component" value="Unplaced"/>
</dbReference>
<dbReference type="GO" id="GO:0001666">
    <property type="term" value="P:response to hypoxia"/>
    <property type="evidence" value="ECO:0007669"/>
    <property type="project" value="TreeGrafter"/>
</dbReference>